<dbReference type="AlphaFoldDB" id="A0A6A4QZ07"/>
<keyword evidence="3" id="KW-1185">Reference proteome</keyword>
<evidence type="ECO:0000256" key="1">
    <source>
        <dbReference type="SAM" id="Phobius"/>
    </source>
</evidence>
<name>A0A6A4QZ07_LUPAL</name>
<keyword evidence="1" id="KW-1133">Transmembrane helix</keyword>
<accession>A0A6A4QZ07</accession>
<dbReference type="Proteomes" id="UP000447434">
    <property type="component" value="Chromosome 2"/>
</dbReference>
<reference evidence="3" key="1">
    <citation type="journal article" date="2020" name="Nat. Commun.">
        <title>Genome sequence of the cluster root forming white lupin.</title>
        <authorList>
            <person name="Hufnagel B."/>
            <person name="Marques A."/>
            <person name="Soriano A."/>
            <person name="Marques L."/>
            <person name="Divol F."/>
            <person name="Doumas P."/>
            <person name="Sallet E."/>
            <person name="Mancinotti D."/>
            <person name="Carrere S."/>
            <person name="Marande W."/>
            <person name="Arribat S."/>
            <person name="Keller J."/>
            <person name="Huneau C."/>
            <person name="Blein T."/>
            <person name="Aime D."/>
            <person name="Laguerre M."/>
            <person name="Taylor J."/>
            <person name="Schubert V."/>
            <person name="Nelson M."/>
            <person name="Geu-Flores F."/>
            <person name="Crespi M."/>
            <person name="Gallardo-Guerrero K."/>
            <person name="Delaux P.-M."/>
            <person name="Salse J."/>
            <person name="Berges H."/>
            <person name="Guyot R."/>
            <person name="Gouzy J."/>
            <person name="Peret B."/>
        </authorList>
    </citation>
    <scope>NUCLEOTIDE SEQUENCE [LARGE SCALE GENOMIC DNA]</scope>
    <source>
        <strain evidence="3">cv. Amiga</strain>
    </source>
</reference>
<sequence>MFLPHAFIALVIAMILLKKSATFSLFSIFITSYWRLKVCKFTFLSCSAPSLHLSRILHASCEVAAPAIFSK</sequence>
<evidence type="ECO:0000313" key="3">
    <source>
        <dbReference type="Proteomes" id="UP000447434"/>
    </source>
</evidence>
<feature type="transmembrane region" description="Helical" evidence="1">
    <location>
        <begin position="6"/>
        <end position="30"/>
    </location>
</feature>
<keyword evidence="1" id="KW-0472">Membrane</keyword>
<keyword evidence="1" id="KW-0812">Transmembrane</keyword>
<evidence type="ECO:0000313" key="2">
    <source>
        <dbReference type="EMBL" id="KAE9618244.1"/>
    </source>
</evidence>
<dbReference type="EMBL" id="WOCE01000002">
    <property type="protein sequence ID" value="KAE9618244.1"/>
    <property type="molecule type" value="Genomic_DNA"/>
</dbReference>
<protein>
    <submittedName>
        <fullName evidence="2">Uncharacterized protein</fullName>
    </submittedName>
</protein>
<organism evidence="2 3">
    <name type="scientific">Lupinus albus</name>
    <name type="common">White lupine</name>
    <name type="synonym">Lupinus termis</name>
    <dbReference type="NCBI Taxonomy" id="3870"/>
    <lineage>
        <taxon>Eukaryota</taxon>
        <taxon>Viridiplantae</taxon>
        <taxon>Streptophyta</taxon>
        <taxon>Embryophyta</taxon>
        <taxon>Tracheophyta</taxon>
        <taxon>Spermatophyta</taxon>
        <taxon>Magnoliopsida</taxon>
        <taxon>eudicotyledons</taxon>
        <taxon>Gunneridae</taxon>
        <taxon>Pentapetalae</taxon>
        <taxon>rosids</taxon>
        <taxon>fabids</taxon>
        <taxon>Fabales</taxon>
        <taxon>Fabaceae</taxon>
        <taxon>Papilionoideae</taxon>
        <taxon>50 kb inversion clade</taxon>
        <taxon>genistoids sensu lato</taxon>
        <taxon>core genistoids</taxon>
        <taxon>Genisteae</taxon>
        <taxon>Lupinus</taxon>
    </lineage>
</organism>
<proteinExistence type="predicted"/>
<gene>
    <name evidence="2" type="ORF">Lalb_Chr02g0140671</name>
</gene>
<comment type="caution">
    <text evidence="2">The sequence shown here is derived from an EMBL/GenBank/DDBJ whole genome shotgun (WGS) entry which is preliminary data.</text>
</comment>